<dbReference type="RefSeq" id="WP_177110191.1">
    <property type="nucleotide sequence ID" value="NZ_JACASB010000052.1"/>
</dbReference>
<reference evidence="3 4" key="1">
    <citation type="submission" date="2020-04" db="EMBL/GenBank/DDBJ databases">
        <title>Molecular characterization of pseudomonads from Agaricus bisporus reveal novel blotch 2 pathogens in Western Europe.</title>
        <authorList>
            <person name="Taparia T."/>
            <person name="Krijger M."/>
            <person name="Haynes E."/>
            <person name="Elpinstone J.G."/>
            <person name="Noble R."/>
            <person name="Van Der Wolf J."/>
        </authorList>
    </citation>
    <scope>NUCLEOTIDE SEQUENCE [LARGE SCALE GENOMIC DNA]</scope>
    <source>
        <strain evidence="3 4">P8021</strain>
    </source>
</reference>
<name>A0A7Y8FXY4_9PSED</name>
<dbReference type="AlphaFoldDB" id="A0A7Y8FXY4"/>
<evidence type="ECO:0000259" key="2">
    <source>
        <dbReference type="Pfam" id="PF01607"/>
    </source>
</evidence>
<sequence>MHHFISKKVMRTVPKVVLAAGVAVLLAACSSGPSETVSSEYPGLDPACTSAGYFKSISPGWYYRCVWNGSINRWIKYPNQCPAGQEFDVALKRCVPKQ</sequence>
<feature type="signal peptide" evidence="1">
    <location>
        <begin position="1"/>
        <end position="19"/>
    </location>
</feature>
<feature type="chain" id="PRO_5030698721" description="Chitin-binding type-2 domain-containing protein" evidence="1">
    <location>
        <begin position="20"/>
        <end position="98"/>
    </location>
</feature>
<dbReference type="SUPFAM" id="SSF57625">
    <property type="entry name" value="Invertebrate chitin-binding proteins"/>
    <property type="match status" value="1"/>
</dbReference>
<evidence type="ECO:0000313" key="3">
    <source>
        <dbReference type="EMBL" id="NWE87060.1"/>
    </source>
</evidence>
<dbReference type="GO" id="GO:0005576">
    <property type="term" value="C:extracellular region"/>
    <property type="evidence" value="ECO:0007669"/>
    <property type="project" value="InterPro"/>
</dbReference>
<feature type="domain" description="Chitin-binding type-2" evidence="2">
    <location>
        <begin position="50"/>
        <end position="97"/>
    </location>
</feature>
<protein>
    <recommendedName>
        <fullName evidence="2">Chitin-binding type-2 domain-containing protein</fullName>
    </recommendedName>
</protein>
<accession>A0A7Y8FXY4</accession>
<gene>
    <name evidence="3" type="ORF">HX893_02825</name>
</gene>
<keyword evidence="1" id="KW-0732">Signal</keyword>
<dbReference type="InterPro" id="IPR002557">
    <property type="entry name" value="Chitin-bd_dom"/>
</dbReference>
<dbReference type="Pfam" id="PF01607">
    <property type="entry name" value="CBM_14"/>
    <property type="match status" value="1"/>
</dbReference>
<dbReference type="InterPro" id="IPR036508">
    <property type="entry name" value="Chitin-bd_dom_sf"/>
</dbReference>
<dbReference type="GO" id="GO:0008061">
    <property type="term" value="F:chitin binding"/>
    <property type="evidence" value="ECO:0007669"/>
    <property type="project" value="InterPro"/>
</dbReference>
<organism evidence="3 4">
    <name type="scientific">Pseudomonas reactans</name>
    <dbReference type="NCBI Taxonomy" id="117680"/>
    <lineage>
        <taxon>Bacteria</taxon>
        <taxon>Pseudomonadati</taxon>
        <taxon>Pseudomonadota</taxon>
        <taxon>Gammaproteobacteria</taxon>
        <taxon>Pseudomonadales</taxon>
        <taxon>Pseudomonadaceae</taxon>
        <taxon>Pseudomonas</taxon>
    </lineage>
</organism>
<evidence type="ECO:0000256" key="1">
    <source>
        <dbReference type="SAM" id="SignalP"/>
    </source>
</evidence>
<proteinExistence type="predicted"/>
<evidence type="ECO:0000313" key="4">
    <source>
        <dbReference type="Proteomes" id="UP000585226"/>
    </source>
</evidence>
<dbReference type="EMBL" id="JACASD010000008">
    <property type="protein sequence ID" value="NWE87060.1"/>
    <property type="molecule type" value="Genomic_DNA"/>
</dbReference>
<comment type="caution">
    <text evidence="3">The sequence shown here is derived from an EMBL/GenBank/DDBJ whole genome shotgun (WGS) entry which is preliminary data.</text>
</comment>
<dbReference type="Proteomes" id="UP000585226">
    <property type="component" value="Unassembled WGS sequence"/>
</dbReference>
<dbReference type="PROSITE" id="PS51257">
    <property type="entry name" value="PROKAR_LIPOPROTEIN"/>
    <property type="match status" value="1"/>
</dbReference>